<comment type="caution">
    <text evidence="2">The sequence shown here is derived from an EMBL/GenBank/DDBJ whole genome shotgun (WGS) entry which is preliminary data.</text>
</comment>
<gene>
    <name evidence="2" type="ORF">TWF718_009469</name>
</gene>
<dbReference type="SUPFAM" id="SSF81383">
    <property type="entry name" value="F-box domain"/>
    <property type="match status" value="1"/>
</dbReference>
<accession>A0AAN8MZ98</accession>
<organism evidence="2 3">
    <name type="scientific">Orbilia javanica</name>
    <dbReference type="NCBI Taxonomy" id="47235"/>
    <lineage>
        <taxon>Eukaryota</taxon>
        <taxon>Fungi</taxon>
        <taxon>Dikarya</taxon>
        <taxon>Ascomycota</taxon>
        <taxon>Pezizomycotina</taxon>
        <taxon>Orbiliomycetes</taxon>
        <taxon>Orbiliales</taxon>
        <taxon>Orbiliaceae</taxon>
        <taxon>Orbilia</taxon>
    </lineage>
</organism>
<protein>
    <recommendedName>
        <fullName evidence="1">F-box domain-containing protein</fullName>
    </recommendedName>
</protein>
<proteinExistence type="predicted"/>
<evidence type="ECO:0000313" key="2">
    <source>
        <dbReference type="EMBL" id="KAK6336676.1"/>
    </source>
</evidence>
<dbReference type="InterPro" id="IPR001810">
    <property type="entry name" value="F-box_dom"/>
</dbReference>
<feature type="domain" description="F-box" evidence="1">
    <location>
        <begin position="1"/>
        <end position="46"/>
    </location>
</feature>
<dbReference type="CDD" id="cd09917">
    <property type="entry name" value="F-box_SF"/>
    <property type="match status" value="1"/>
</dbReference>
<dbReference type="PROSITE" id="PS50181">
    <property type="entry name" value="FBOX"/>
    <property type="match status" value="1"/>
</dbReference>
<name>A0AAN8MZ98_9PEZI</name>
<evidence type="ECO:0000259" key="1">
    <source>
        <dbReference type="PROSITE" id="PS50181"/>
    </source>
</evidence>
<evidence type="ECO:0000313" key="3">
    <source>
        <dbReference type="Proteomes" id="UP001313282"/>
    </source>
</evidence>
<dbReference type="Proteomes" id="UP001313282">
    <property type="component" value="Unassembled WGS sequence"/>
</dbReference>
<sequence>MATLSLLPVELIYYITYFLDECEIVYFLRTSKHFYSILRRRVWSTLTFHEYWTNVRDYLATLATLTHEVGTDALGYRYIKKIEVLTPRISFRFSHSSKSGFLDLVLGLIDAGKIDLREVYIKGNGKFHWPRSRYTGHGIIEDAEKQFIFLHRLKEYSRSKSIQEFSMNIVTTDLFSLLEMDALSPRVITKLSVNMDLDKKPHYCPQNGMETWADEYLAILPKFLTDAVELRELRLITRADGGRVYDGSIYHPRLSEPLRDLQTALDSLTRLRVFKIGTDDSTKCLVYETTKCHHPIFFHPSFLAIPPRGCEVVEYCATVSVAWWRQFASQSFPGVEELKLNTLPMGLRKRGWMGEWNSLDLAQYDQFTTDEEAMNGPVQDWDFRLNSVAVNGLRKFTVDMEDPESRGYPRDLVDCIKSGNKCSVQILEPSSGQGV</sequence>
<keyword evidence="3" id="KW-1185">Reference proteome</keyword>
<dbReference type="EMBL" id="JAVHNR010000007">
    <property type="protein sequence ID" value="KAK6336676.1"/>
    <property type="molecule type" value="Genomic_DNA"/>
</dbReference>
<dbReference type="InterPro" id="IPR036047">
    <property type="entry name" value="F-box-like_dom_sf"/>
</dbReference>
<reference evidence="2 3" key="1">
    <citation type="submission" date="2019-10" db="EMBL/GenBank/DDBJ databases">
        <authorList>
            <person name="Palmer J.M."/>
        </authorList>
    </citation>
    <scope>NUCLEOTIDE SEQUENCE [LARGE SCALE GENOMIC DNA]</scope>
    <source>
        <strain evidence="2 3">TWF718</strain>
    </source>
</reference>
<dbReference type="AlphaFoldDB" id="A0AAN8MZ98"/>